<organism evidence="4 5">
    <name type="scientific">Clostridium amylolyticum</name>
    <dbReference type="NCBI Taxonomy" id="1121298"/>
    <lineage>
        <taxon>Bacteria</taxon>
        <taxon>Bacillati</taxon>
        <taxon>Bacillota</taxon>
        <taxon>Clostridia</taxon>
        <taxon>Eubacteriales</taxon>
        <taxon>Clostridiaceae</taxon>
        <taxon>Clostridium</taxon>
    </lineage>
</organism>
<dbReference type="Gene3D" id="3.40.50.1970">
    <property type="match status" value="1"/>
</dbReference>
<dbReference type="Proteomes" id="UP000184080">
    <property type="component" value="Unassembled WGS sequence"/>
</dbReference>
<dbReference type="Gene3D" id="1.20.1090.10">
    <property type="entry name" value="Dehydroquinate synthase-like - alpha domain"/>
    <property type="match status" value="1"/>
</dbReference>
<keyword evidence="1" id="KW-0560">Oxidoreductase</keyword>
<name>A0A1M6NCU8_9CLOT</name>
<dbReference type="RefSeq" id="WP_073011934.1">
    <property type="nucleotide sequence ID" value="NZ_FQZO01000011.1"/>
</dbReference>
<dbReference type="SUPFAM" id="SSF56796">
    <property type="entry name" value="Dehydroquinate synthase-like"/>
    <property type="match status" value="1"/>
</dbReference>
<proteinExistence type="predicted"/>
<sequence length="366" mass="40805">MKDFNYKMPTELYFGRDIILNKKELFKRYSGKAFIITGKGSSKKNGSLDDVIKALEYCKIEYVIFDEVEENPSLETVEKAADIGKREGVSFIIGIGGGSPIDAAKAIGILINNHEYDAYSVLTAPPLKSIPLIAVSTTAGTGTEVTQYSIVTDNAAKTKKNLGQSVFADIAFLDAKYMENMPYDVTVSTAVDAFSHLAEAYLNTNANLLSDTYAERGIRLFAQCLKALINENINYEIREKLLWVSTLGGMAIAQVGTSLPHGMGYPLTYFKGVPHGKANCVLYREYFKIFKDKTKVNNIIDMLNLKSIDELGDILDNLLKVKVNISEEEIKEYTESMVSNKAKLKNHPEDVKKEEVFNIYYKSLVK</sequence>
<dbReference type="STRING" id="1121298.SAMN05444401_0163"/>
<dbReference type="Pfam" id="PF25137">
    <property type="entry name" value="ADH_Fe_C"/>
    <property type="match status" value="1"/>
</dbReference>
<evidence type="ECO:0000259" key="3">
    <source>
        <dbReference type="Pfam" id="PF25137"/>
    </source>
</evidence>
<dbReference type="PANTHER" id="PTHR11496">
    <property type="entry name" value="ALCOHOL DEHYDROGENASE"/>
    <property type="match status" value="1"/>
</dbReference>
<feature type="domain" description="Alcohol dehydrogenase iron-type/glycerol dehydrogenase GldA" evidence="2">
    <location>
        <begin position="9"/>
        <end position="174"/>
    </location>
</feature>
<dbReference type="PANTHER" id="PTHR11496:SF103">
    <property type="entry name" value="DEHYDROGENASE, PUTATIVE-RELATED"/>
    <property type="match status" value="1"/>
</dbReference>
<dbReference type="InterPro" id="IPR039697">
    <property type="entry name" value="Alcohol_dehydrogenase_Fe"/>
</dbReference>
<dbReference type="GO" id="GO:0046872">
    <property type="term" value="F:metal ion binding"/>
    <property type="evidence" value="ECO:0007669"/>
    <property type="project" value="InterPro"/>
</dbReference>
<evidence type="ECO:0000259" key="2">
    <source>
        <dbReference type="Pfam" id="PF00465"/>
    </source>
</evidence>
<reference evidence="4 5" key="1">
    <citation type="submission" date="2016-11" db="EMBL/GenBank/DDBJ databases">
        <authorList>
            <person name="Jaros S."/>
            <person name="Januszkiewicz K."/>
            <person name="Wedrychowicz H."/>
        </authorList>
    </citation>
    <scope>NUCLEOTIDE SEQUENCE [LARGE SCALE GENOMIC DNA]</scope>
    <source>
        <strain evidence="4 5">DSM 21864</strain>
    </source>
</reference>
<dbReference type="GO" id="GO:0004022">
    <property type="term" value="F:alcohol dehydrogenase (NAD+) activity"/>
    <property type="evidence" value="ECO:0007669"/>
    <property type="project" value="UniProtKB-ARBA"/>
</dbReference>
<dbReference type="InterPro" id="IPR056798">
    <property type="entry name" value="ADH_Fe_C"/>
</dbReference>
<dbReference type="FunFam" id="3.40.50.1970:FF:000003">
    <property type="entry name" value="Alcohol dehydrogenase, iron-containing"/>
    <property type="match status" value="1"/>
</dbReference>
<gene>
    <name evidence="4" type="ORF">SAMN05444401_0163</name>
</gene>
<dbReference type="InterPro" id="IPR018211">
    <property type="entry name" value="ADH_Fe_CS"/>
</dbReference>
<dbReference type="PROSITE" id="PS00913">
    <property type="entry name" value="ADH_IRON_1"/>
    <property type="match status" value="1"/>
</dbReference>
<dbReference type="OrthoDB" id="9804734at2"/>
<protein>
    <submittedName>
        <fullName evidence="4">Alcohol dehydrogenase</fullName>
    </submittedName>
</protein>
<dbReference type="EMBL" id="FQZO01000011">
    <property type="protein sequence ID" value="SHJ93568.1"/>
    <property type="molecule type" value="Genomic_DNA"/>
</dbReference>
<evidence type="ECO:0000256" key="1">
    <source>
        <dbReference type="ARBA" id="ARBA00023002"/>
    </source>
</evidence>
<evidence type="ECO:0000313" key="5">
    <source>
        <dbReference type="Proteomes" id="UP000184080"/>
    </source>
</evidence>
<evidence type="ECO:0000313" key="4">
    <source>
        <dbReference type="EMBL" id="SHJ93568.1"/>
    </source>
</evidence>
<feature type="domain" description="Fe-containing alcohol dehydrogenase-like C-terminal" evidence="3">
    <location>
        <begin position="186"/>
        <end position="363"/>
    </location>
</feature>
<dbReference type="Pfam" id="PF00465">
    <property type="entry name" value="Fe-ADH"/>
    <property type="match status" value="1"/>
</dbReference>
<dbReference type="InterPro" id="IPR001670">
    <property type="entry name" value="ADH_Fe/GldA"/>
</dbReference>
<keyword evidence="5" id="KW-1185">Reference proteome</keyword>
<dbReference type="AlphaFoldDB" id="A0A1M6NCU8"/>
<accession>A0A1M6NCU8</accession>
<dbReference type="CDD" id="cd08181">
    <property type="entry name" value="PPD-like"/>
    <property type="match status" value="1"/>
</dbReference>